<dbReference type="Proteomes" id="UP000807504">
    <property type="component" value="Unassembled WGS sequence"/>
</dbReference>
<reference evidence="1" key="1">
    <citation type="journal article" date="2020" name="bioRxiv">
        <title>Chromosome-level reference genome of the European wasp spider Argiope bruennichi: a resource for studies on range expansion and evolutionary adaptation.</title>
        <authorList>
            <person name="Sheffer M.M."/>
            <person name="Hoppe A."/>
            <person name="Krehenwinkel H."/>
            <person name="Uhl G."/>
            <person name="Kuss A.W."/>
            <person name="Jensen L."/>
            <person name="Jensen C."/>
            <person name="Gillespie R.G."/>
            <person name="Hoff K.J."/>
            <person name="Prost S."/>
        </authorList>
    </citation>
    <scope>NUCLEOTIDE SEQUENCE</scope>
</reference>
<dbReference type="EMBL" id="JABXBU010000003">
    <property type="protein sequence ID" value="KAF8793465.1"/>
    <property type="molecule type" value="Genomic_DNA"/>
</dbReference>
<proteinExistence type="predicted"/>
<evidence type="ECO:0000313" key="2">
    <source>
        <dbReference type="Proteomes" id="UP000807504"/>
    </source>
</evidence>
<sequence length="418" mass="48326">MKNDFKMEERVNEFIPCLILSCLQHNDAHFYFKNELKNLKESDIFESISDTVMHFYIAYDVEYKSIIGRIFEDPHFMRSKRKFMAKIGSLQMCNDPTFFNFLLMCAFVGHVASFCYEIGKCYRVVENACKCAIAVFKRKFLEFFNREDGLKGLWQYSDSLNKSVLDNQDQCDDLKDILTSNLRDKQLVLSLLSDCKDFDSAEFLLTNFERRLLYKVTKKRLKKLKSSLDCLMYHIPRKYFQILKNDNRNIVLKVFSSNLVDNELNQQVEGSLTCSSANKFTMKKDSDQTSNFCSIEKQSESSDCSTFAKESEPSNCSIFAKQSEPSDCSLFPKQSETSDCRIFAKQSEPPDCSIFAKQSDPPDCSIFAKKSDPSDCSTFTKQSEPSDYFLLQKNLNRQIIASLQNIVNPQTFLISKKN</sequence>
<protein>
    <submittedName>
        <fullName evidence="1">Uncharacterized protein</fullName>
    </submittedName>
</protein>
<name>A0A8T0FT28_ARGBR</name>
<dbReference type="AlphaFoldDB" id="A0A8T0FT28"/>
<gene>
    <name evidence="1" type="ORF">HNY73_004942</name>
</gene>
<reference evidence="1" key="2">
    <citation type="submission" date="2020-06" db="EMBL/GenBank/DDBJ databases">
        <authorList>
            <person name="Sheffer M."/>
        </authorList>
    </citation>
    <scope>NUCLEOTIDE SEQUENCE</scope>
</reference>
<evidence type="ECO:0000313" key="1">
    <source>
        <dbReference type="EMBL" id="KAF8793465.1"/>
    </source>
</evidence>
<organism evidence="1 2">
    <name type="scientific">Argiope bruennichi</name>
    <name type="common">Wasp spider</name>
    <name type="synonym">Aranea bruennichi</name>
    <dbReference type="NCBI Taxonomy" id="94029"/>
    <lineage>
        <taxon>Eukaryota</taxon>
        <taxon>Metazoa</taxon>
        <taxon>Ecdysozoa</taxon>
        <taxon>Arthropoda</taxon>
        <taxon>Chelicerata</taxon>
        <taxon>Arachnida</taxon>
        <taxon>Araneae</taxon>
        <taxon>Araneomorphae</taxon>
        <taxon>Entelegynae</taxon>
        <taxon>Araneoidea</taxon>
        <taxon>Araneidae</taxon>
        <taxon>Argiope</taxon>
    </lineage>
</organism>
<accession>A0A8T0FT28</accession>
<keyword evidence="2" id="KW-1185">Reference proteome</keyword>
<comment type="caution">
    <text evidence="1">The sequence shown here is derived from an EMBL/GenBank/DDBJ whole genome shotgun (WGS) entry which is preliminary data.</text>
</comment>